<dbReference type="InterPro" id="IPR000387">
    <property type="entry name" value="Tyr_Pase_dom"/>
</dbReference>
<dbReference type="CDD" id="cd14505">
    <property type="entry name" value="CDKN3-like"/>
    <property type="match status" value="1"/>
</dbReference>
<evidence type="ECO:0000313" key="3">
    <source>
        <dbReference type="EMBL" id="MEN5390135.1"/>
    </source>
</evidence>
<dbReference type="SMART" id="SM00404">
    <property type="entry name" value="PTPc_motif"/>
    <property type="match status" value="1"/>
</dbReference>
<protein>
    <submittedName>
        <fullName evidence="3">Cyclin-dependent kinase inhibitor 3 family protein</fullName>
    </submittedName>
</protein>
<gene>
    <name evidence="3" type="ORF">ABE587_09925</name>
</gene>
<dbReference type="InterPro" id="IPR000242">
    <property type="entry name" value="PTP_cat"/>
</dbReference>
<keyword evidence="4" id="KW-1185">Reference proteome</keyword>
<feature type="domain" description="Tyrosine specific protein phosphatases" evidence="2">
    <location>
        <begin position="102"/>
        <end position="175"/>
    </location>
</feature>
<dbReference type="SUPFAM" id="SSF52799">
    <property type="entry name" value="(Phosphotyrosine protein) phosphatases II"/>
    <property type="match status" value="1"/>
</dbReference>
<dbReference type="InterPro" id="IPR029021">
    <property type="entry name" value="Prot-tyrosine_phosphatase-like"/>
</dbReference>
<dbReference type="Gene3D" id="3.90.190.10">
    <property type="entry name" value="Protein tyrosine phosphatase superfamily"/>
    <property type="match status" value="1"/>
</dbReference>
<evidence type="ECO:0000313" key="4">
    <source>
        <dbReference type="Proteomes" id="UP001400166"/>
    </source>
</evidence>
<dbReference type="Pfam" id="PF22784">
    <property type="entry name" value="PTP-SAK"/>
    <property type="match status" value="1"/>
</dbReference>
<evidence type="ECO:0000259" key="2">
    <source>
        <dbReference type="PROSITE" id="PS50056"/>
    </source>
</evidence>
<sequence length="199" mass="21495">MTRTSLSHPLQIATLPVGRHGGAIGVTFAPGKHQDVAMTGSWCRDLDVDLEAICSWGASQLISLIEPLEFEELQIAALPERAALHGLQWYGLPIVDGAPPDSTFLLKWRELETPICNALLEGRRLVVHCKGGLGRAGTVACMLLLATKTSLNSKDAIKLVRDVRPGAVETLEQEEFLHSWASATNGSWQGTDPAPRIPS</sequence>
<comment type="caution">
    <text evidence="3">The sequence shown here is derived from an EMBL/GenBank/DDBJ whole genome shotgun (WGS) entry which is preliminary data.</text>
</comment>
<keyword evidence="1" id="KW-0378">Hydrolase</keyword>
<dbReference type="InterPro" id="IPR057023">
    <property type="entry name" value="PTP-SAK"/>
</dbReference>
<dbReference type="PROSITE" id="PS50056">
    <property type="entry name" value="TYR_PHOSPHATASE_2"/>
    <property type="match status" value="1"/>
</dbReference>
<dbReference type="PANTHER" id="PTHR23339">
    <property type="entry name" value="TYROSINE SPECIFIC PROTEIN PHOSPHATASE AND DUAL SPECIFICITY PROTEIN PHOSPHATASE"/>
    <property type="match status" value="1"/>
</dbReference>
<accession>A0ABV0C703</accession>
<dbReference type="PRINTS" id="PR00700">
    <property type="entry name" value="PRTYPHPHTASE"/>
</dbReference>
<dbReference type="GO" id="GO:0004860">
    <property type="term" value="F:protein kinase inhibitor activity"/>
    <property type="evidence" value="ECO:0007669"/>
    <property type="project" value="UniProtKB-KW"/>
</dbReference>
<organism evidence="3 4">
    <name type="scientific">Stenotrophomonas hibiscicola</name>
    <dbReference type="NCBI Taxonomy" id="86189"/>
    <lineage>
        <taxon>Bacteria</taxon>
        <taxon>Pseudomonadati</taxon>
        <taxon>Pseudomonadota</taxon>
        <taxon>Gammaproteobacteria</taxon>
        <taxon>Lysobacterales</taxon>
        <taxon>Lysobacteraceae</taxon>
        <taxon>Stenotrophomonas</taxon>
        <taxon>Stenotrophomonas maltophilia group</taxon>
    </lineage>
</organism>
<reference evidence="3 4" key="1">
    <citation type="submission" date="2024-04" db="EMBL/GenBank/DDBJ databases">
        <title>WGS of bacteria from Torrens River.</title>
        <authorList>
            <person name="Wyrsch E.R."/>
            <person name="Drigo B."/>
        </authorList>
    </citation>
    <scope>NUCLEOTIDE SEQUENCE [LARGE SCALE GENOMIC DNA]</scope>
    <source>
        <strain evidence="3 4">TWI153</strain>
    </source>
</reference>
<dbReference type="InterPro" id="IPR003595">
    <property type="entry name" value="Tyr_Pase_cat"/>
</dbReference>
<dbReference type="EMBL" id="JBDJOF010000016">
    <property type="protein sequence ID" value="MEN5390135.1"/>
    <property type="molecule type" value="Genomic_DNA"/>
</dbReference>
<dbReference type="RefSeq" id="WP_346469687.1">
    <property type="nucleotide sequence ID" value="NZ_JBDJNA010000003.1"/>
</dbReference>
<evidence type="ECO:0000256" key="1">
    <source>
        <dbReference type="ARBA" id="ARBA00022801"/>
    </source>
</evidence>
<keyword evidence="3" id="KW-0649">Protein kinase inhibitor</keyword>
<dbReference type="Proteomes" id="UP001400166">
    <property type="component" value="Unassembled WGS sequence"/>
</dbReference>
<proteinExistence type="predicted"/>
<dbReference type="InterPro" id="IPR050561">
    <property type="entry name" value="PTP"/>
</dbReference>
<name>A0ABV0C703_9GAMM</name>